<feature type="region of interest" description="Disordered" evidence="1">
    <location>
        <begin position="204"/>
        <end position="245"/>
    </location>
</feature>
<feature type="transmembrane region" description="Helical" evidence="2">
    <location>
        <begin position="160"/>
        <end position="181"/>
    </location>
</feature>
<feature type="compositionally biased region" description="Basic and acidic residues" evidence="1">
    <location>
        <begin position="231"/>
        <end position="243"/>
    </location>
</feature>
<protein>
    <submittedName>
        <fullName evidence="3">Uncharacterized protein</fullName>
    </submittedName>
</protein>
<sequence>MTQEQQQEQQEEQEEQQYQQQVALLRGAPVGQLEDGALLQQLVAVSLLGEVPPPPGPALPPLPRIGGRAGEAGREGGAAGIGHTPVLHPGEAELFAMRRRADAVDAAVPIGQLALRLRGGEGQALRGRLRLAERRLPRLAVTRLHREALLLQVAARHGQLLVILIFFIVVIFVFVIMQVSLIPQSDVIMTFDLRGQLLLRWRGEGPGTQSPPGRGGGAVGAAGLRPPPPRVRREGSTGRRGRGEGLVWSPEAWPQHLLLEVGGFRGDCGRGRDQGSVRVVIGSKSYTVRRSPCGLGPGGGGRLLLGGVTVAARAPPPPSREAGLNDEELDPGKELRCGAPSPSAPWWPQGVSRDRLLRVHDEGVAPLEGGAALGARVFSVAAGLPLGPRGLWLRPLAELRRCGALRGAGLGLRPQLRLTVTFGLHRLLRRPAPLPRPQSSTSFFTLAGRPRLRFCGAGSDASGGASSSSAACASSSTAPPSGGLSVSTPMAPAPGDGARRSISRQADTTARDSEAPPCPLCVTTVTVSASSAPPGISVSVSSGAALRAGAAPSPPSAAGSPPRVTTARPSLSMVTVKAAASSASPGAGRLDTTVCTSPRWYTVSCCSSTCRCTDSHSCSTSVISRWRARLATSAITQKLKAKSSSGRKLSLVKPGGRTTTRTTGRQNHHQNHRASEPPPEPQGVRTTTRTTGRQNHSPTAPRALTRQVHHGLVRGGGALLVEQLVEVQAAGRQHRLVGAVLLALDQQRDVTELVLEPLLVQLGQHGLGVLGEELVHLALTVHLGGGGGR</sequence>
<dbReference type="Proteomes" id="UP000314294">
    <property type="component" value="Unassembled WGS sequence"/>
</dbReference>
<evidence type="ECO:0000256" key="2">
    <source>
        <dbReference type="SAM" id="Phobius"/>
    </source>
</evidence>
<dbReference type="OrthoDB" id="10690061at2759"/>
<keyword evidence="2" id="KW-0472">Membrane</keyword>
<proteinExistence type="predicted"/>
<organism evidence="3 4">
    <name type="scientific">Liparis tanakae</name>
    <name type="common">Tanaka's snailfish</name>
    <dbReference type="NCBI Taxonomy" id="230148"/>
    <lineage>
        <taxon>Eukaryota</taxon>
        <taxon>Metazoa</taxon>
        <taxon>Chordata</taxon>
        <taxon>Craniata</taxon>
        <taxon>Vertebrata</taxon>
        <taxon>Euteleostomi</taxon>
        <taxon>Actinopterygii</taxon>
        <taxon>Neopterygii</taxon>
        <taxon>Teleostei</taxon>
        <taxon>Neoteleostei</taxon>
        <taxon>Acanthomorphata</taxon>
        <taxon>Eupercaria</taxon>
        <taxon>Perciformes</taxon>
        <taxon>Cottioidei</taxon>
        <taxon>Cottales</taxon>
        <taxon>Liparidae</taxon>
        <taxon>Liparis</taxon>
    </lineage>
</organism>
<keyword evidence="2" id="KW-0812">Transmembrane</keyword>
<evidence type="ECO:0000256" key="1">
    <source>
        <dbReference type="SAM" id="MobiDB-lite"/>
    </source>
</evidence>
<feature type="compositionally biased region" description="Low complexity" evidence="1">
    <location>
        <begin position="547"/>
        <end position="564"/>
    </location>
</feature>
<evidence type="ECO:0000313" key="4">
    <source>
        <dbReference type="Proteomes" id="UP000314294"/>
    </source>
</evidence>
<name>A0A4Z2H2E0_9TELE</name>
<feature type="region of interest" description="Disordered" evidence="1">
    <location>
        <begin position="466"/>
        <end position="515"/>
    </location>
</feature>
<comment type="caution">
    <text evidence="3">The sequence shown here is derived from an EMBL/GenBank/DDBJ whole genome shotgun (WGS) entry which is preliminary data.</text>
</comment>
<keyword evidence="4" id="KW-1185">Reference proteome</keyword>
<feature type="region of interest" description="Disordered" evidence="1">
    <location>
        <begin position="637"/>
        <end position="707"/>
    </location>
</feature>
<feature type="compositionally biased region" description="Low complexity" evidence="1">
    <location>
        <begin position="655"/>
        <end position="665"/>
    </location>
</feature>
<reference evidence="3 4" key="1">
    <citation type="submission" date="2019-03" db="EMBL/GenBank/DDBJ databases">
        <title>First draft genome of Liparis tanakae, snailfish: a comprehensive survey of snailfish specific genes.</title>
        <authorList>
            <person name="Kim W."/>
            <person name="Song I."/>
            <person name="Jeong J.-H."/>
            <person name="Kim D."/>
            <person name="Kim S."/>
            <person name="Ryu S."/>
            <person name="Song J.Y."/>
            <person name="Lee S.K."/>
        </authorList>
    </citation>
    <scope>NUCLEOTIDE SEQUENCE [LARGE SCALE GENOMIC DNA]</scope>
    <source>
        <tissue evidence="3">Muscle</tissue>
    </source>
</reference>
<keyword evidence="2" id="KW-1133">Transmembrane helix</keyword>
<feature type="region of interest" description="Disordered" evidence="1">
    <location>
        <begin position="547"/>
        <end position="567"/>
    </location>
</feature>
<gene>
    <name evidence="3" type="ORF">EYF80_030770</name>
</gene>
<evidence type="ECO:0000313" key="3">
    <source>
        <dbReference type="EMBL" id="TNN59032.1"/>
    </source>
</evidence>
<feature type="compositionally biased region" description="Low complexity" evidence="1">
    <location>
        <begin position="466"/>
        <end position="485"/>
    </location>
</feature>
<accession>A0A4Z2H2E0</accession>
<dbReference type="AlphaFoldDB" id="A0A4Z2H2E0"/>
<dbReference type="EMBL" id="SRLO01000365">
    <property type="protein sequence ID" value="TNN59032.1"/>
    <property type="molecule type" value="Genomic_DNA"/>
</dbReference>